<dbReference type="Proteomes" id="UP000198290">
    <property type="component" value="Chromosome"/>
</dbReference>
<keyword evidence="3" id="KW-1185">Reference proteome</keyword>
<organism evidence="2 3">
    <name type="scientific">Aquitalea magnusonii</name>
    <dbReference type="NCBI Taxonomy" id="332411"/>
    <lineage>
        <taxon>Bacteria</taxon>
        <taxon>Pseudomonadati</taxon>
        <taxon>Pseudomonadota</taxon>
        <taxon>Betaproteobacteria</taxon>
        <taxon>Neisseriales</taxon>
        <taxon>Chromobacteriaceae</taxon>
        <taxon>Aquitalea</taxon>
    </lineage>
</organism>
<evidence type="ECO:0000313" key="3">
    <source>
        <dbReference type="Proteomes" id="UP000198290"/>
    </source>
</evidence>
<proteinExistence type="predicted"/>
<accession>A0A3G9GKN1</accession>
<evidence type="ECO:0000256" key="1">
    <source>
        <dbReference type="SAM" id="MobiDB-lite"/>
    </source>
</evidence>
<protein>
    <submittedName>
        <fullName evidence="2">Uncharacterized protein</fullName>
    </submittedName>
</protein>
<reference evidence="3" key="3">
    <citation type="journal article" date="2017" name="Plant Physiol. Biochem.">
        <title>Differential oxidative and antioxidative response of duckweed Lemna minor toward plant growth promoting/inhibiting bacteria.</title>
        <authorList>
            <person name="Ishizawa H."/>
            <person name="Kuroda M."/>
            <person name="Morikawa M."/>
            <person name="Ike M."/>
        </authorList>
    </citation>
    <scope>NUCLEOTIDE SEQUENCE [LARGE SCALE GENOMIC DNA]</scope>
    <source>
        <strain evidence="3">H3</strain>
    </source>
</reference>
<reference evidence="3" key="1">
    <citation type="journal article" date="2017" name="Biotechnol. Biofuels">
        <title>Evaluation of environmental bacterial communities as a factor affecting the growth of duckweed Lemna minor.</title>
        <authorList>
            <person name="Ishizawa H."/>
            <person name="Kuroda M."/>
            <person name="Morikawa M."/>
            <person name="Ike M."/>
        </authorList>
    </citation>
    <scope>NUCLEOTIDE SEQUENCE [LARGE SCALE GENOMIC DNA]</scope>
    <source>
        <strain evidence="3">H3</strain>
    </source>
</reference>
<dbReference type="KEGG" id="amah:DLM_3789"/>
<evidence type="ECO:0000313" key="2">
    <source>
        <dbReference type="EMBL" id="BBF87373.1"/>
    </source>
</evidence>
<gene>
    <name evidence="2" type="ORF">DLM_3789</name>
</gene>
<reference evidence="2 3" key="2">
    <citation type="journal article" date="2017" name="Genome Announc.">
        <title>Draft genome sequence of Aquitalea magnusonii strain H3, a plant growth-promoting bacterium of duckweed Lemna minor.</title>
        <authorList>
            <person name="Ishizawa H."/>
            <person name="Kuroda M."/>
            <person name="Ike M."/>
        </authorList>
    </citation>
    <scope>NUCLEOTIDE SEQUENCE [LARGE SCALE GENOMIC DNA]</scope>
    <source>
        <strain evidence="2 3">H3</strain>
    </source>
</reference>
<dbReference type="EMBL" id="AP018823">
    <property type="protein sequence ID" value="BBF87373.1"/>
    <property type="molecule type" value="Genomic_DNA"/>
</dbReference>
<name>A0A3G9GKN1_9NEIS</name>
<feature type="region of interest" description="Disordered" evidence="1">
    <location>
        <begin position="1"/>
        <end position="27"/>
    </location>
</feature>
<dbReference type="AlphaFoldDB" id="A0A3G9GKN1"/>
<sequence length="41" mass="4247">MQPAVPRTAVRPPGRSQRPVSLPPDCSGKLLAAHELASAIA</sequence>